<dbReference type="EMBL" id="JAEKFT010000010">
    <property type="protein sequence ID" value="MBT0961700.1"/>
    <property type="molecule type" value="Genomic_DNA"/>
</dbReference>
<dbReference type="Proteomes" id="UP000694660">
    <property type="component" value="Unassembled WGS sequence"/>
</dbReference>
<comment type="caution">
    <text evidence="1">The sequence shown here is derived from an EMBL/GenBank/DDBJ whole genome shotgun (WGS) entry which is preliminary data.</text>
</comment>
<evidence type="ECO:0000313" key="1">
    <source>
        <dbReference type="EMBL" id="MBT0961700.1"/>
    </source>
</evidence>
<evidence type="ECO:0000313" key="2">
    <source>
        <dbReference type="Proteomes" id="UP000694660"/>
    </source>
</evidence>
<gene>
    <name evidence="1" type="ORF">I8J34_11005</name>
</gene>
<dbReference type="AlphaFoldDB" id="A0A944D8D0"/>
<organism evidence="1 2">
    <name type="scientific">Denitromonas iodatirespirans</name>
    <dbReference type="NCBI Taxonomy" id="2795389"/>
    <lineage>
        <taxon>Bacteria</taxon>
        <taxon>Pseudomonadati</taxon>
        <taxon>Pseudomonadota</taxon>
        <taxon>Betaproteobacteria</taxon>
        <taxon>Rhodocyclales</taxon>
        <taxon>Zoogloeaceae</taxon>
        <taxon>Denitromonas</taxon>
    </lineage>
</organism>
<dbReference type="RefSeq" id="WP_214361456.1">
    <property type="nucleotide sequence ID" value="NZ_JAEKFT010000010.1"/>
</dbReference>
<accession>A0A944D8D0</accession>
<reference evidence="2" key="1">
    <citation type="journal article" date="2022" name="ISME J.">
        <title>Genetic and phylogenetic analysis of dissimilatory iodate-reducing bacteria identifies potential niches across the world's oceans.</title>
        <authorList>
            <person name="Reyes-Umana V."/>
            <person name="Henning Z."/>
            <person name="Lee K."/>
            <person name="Barnum T.P."/>
            <person name="Coates J.D."/>
        </authorList>
    </citation>
    <scope>NUCLEOTIDE SEQUENCE [LARGE SCALE GENOMIC DNA]</scope>
    <source>
        <strain evidence="2">IR12</strain>
    </source>
</reference>
<name>A0A944D8D0_DENI1</name>
<proteinExistence type="predicted"/>
<keyword evidence="2" id="KW-1185">Reference proteome</keyword>
<protein>
    <submittedName>
        <fullName evidence="1">Uncharacterized protein</fullName>
    </submittedName>
</protein>
<sequence>MTNPSSYKSSPTGGRIARLLETGFSGSAAEIAERVHCVTIVARLYLSGMIEDGAAHVCAWRRNVRGPYIAVYMAGKGKTPPAPAKLTNSEKAKRYKRRLCEHLGPTVARAVLNGMKSENRASAIIIGGVTVWRRGVGVDRSVEVEA</sequence>